<protein>
    <submittedName>
        <fullName evidence="2">Uncharacterized protein</fullName>
    </submittedName>
</protein>
<organism evidence="2 3">
    <name type="scientific">Blastococcus deserti</name>
    <dbReference type="NCBI Taxonomy" id="2259033"/>
    <lineage>
        <taxon>Bacteria</taxon>
        <taxon>Bacillati</taxon>
        <taxon>Actinomycetota</taxon>
        <taxon>Actinomycetes</taxon>
        <taxon>Geodermatophilales</taxon>
        <taxon>Geodermatophilaceae</taxon>
        <taxon>Blastococcus</taxon>
    </lineage>
</organism>
<comment type="similarity">
    <text evidence="1">Belongs to the LOR family.</text>
</comment>
<evidence type="ECO:0000256" key="1">
    <source>
        <dbReference type="ARBA" id="ARBA00005437"/>
    </source>
</evidence>
<sequence>MTDSNGVVARIAVSRTGTRFVVTDARGAPLCVARRSWWRLPTRWHATGPDGTPLLMARTRGITRTSAEVHLQRGGRLLVRGSAWRRDFRVTDEHGDVVLTAAPRSSALSLRPYDYAVQQVPGKLHVAEVVAIVHIWRTTMKEESATASVGALAGAAATL</sequence>
<evidence type="ECO:0000313" key="2">
    <source>
        <dbReference type="EMBL" id="MFD2093214.1"/>
    </source>
</evidence>
<dbReference type="Pfam" id="PF04525">
    <property type="entry name" value="LOR"/>
    <property type="match status" value="1"/>
</dbReference>
<reference evidence="3" key="1">
    <citation type="journal article" date="2019" name="Int. J. Syst. Evol. Microbiol.">
        <title>The Global Catalogue of Microorganisms (GCM) 10K type strain sequencing project: providing services to taxonomists for standard genome sequencing and annotation.</title>
        <authorList>
            <consortium name="The Broad Institute Genomics Platform"/>
            <consortium name="The Broad Institute Genome Sequencing Center for Infectious Disease"/>
            <person name="Wu L."/>
            <person name="Ma J."/>
        </authorList>
    </citation>
    <scope>NUCLEOTIDE SEQUENCE [LARGE SCALE GENOMIC DNA]</scope>
    <source>
        <strain evidence="3">JCM 3338</strain>
    </source>
</reference>
<evidence type="ECO:0000313" key="3">
    <source>
        <dbReference type="Proteomes" id="UP001597402"/>
    </source>
</evidence>
<dbReference type="RefSeq" id="WP_376878528.1">
    <property type="nucleotide sequence ID" value="NZ_JBHUHP010000016.1"/>
</dbReference>
<dbReference type="SUPFAM" id="SSF54518">
    <property type="entry name" value="Tubby C-terminal domain-like"/>
    <property type="match status" value="1"/>
</dbReference>
<proteinExistence type="inferred from homology"/>
<keyword evidence="3" id="KW-1185">Reference proteome</keyword>
<accession>A0ABW4XGS6</accession>
<name>A0ABW4XGS6_9ACTN</name>
<dbReference type="EMBL" id="JBHUHP010000016">
    <property type="protein sequence ID" value="MFD2093214.1"/>
    <property type="molecule type" value="Genomic_DNA"/>
</dbReference>
<dbReference type="Gene3D" id="2.40.160.200">
    <property type="entry name" value="LURP1-related"/>
    <property type="match status" value="1"/>
</dbReference>
<dbReference type="InterPro" id="IPR007612">
    <property type="entry name" value="LOR"/>
</dbReference>
<dbReference type="InterPro" id="IPR025659">
    <property type="entry name" value="Tubby-like_C"/>
</dbReference>
<dbReference type="InterPro" id="IPR038595">
    <property type="entry name" value="LOR_sf"/>
</dbReference>
<gene>
    <name evidence="2" type="ORF">ACFSHS_16745</name>
</gene>
<comment type="caution">
    <text evidence="2">The sequence shown here is derived from an EMBL/GenBank/DDBJ whole genome shotgun (WGS) entry which is preliminary data.</text>
</comment>
<dbReference type="Proteomes" id="UP001597402">
    <property type="component" value="Unassembled WGS sequence"/>
</dbReference>